<evidence type="ECO:0000313" key="2">
    <source>
        <dbReference type="EMBL" id="CDW44059.1"/>
    </source>
</evidence>
<sequence>MDYWRIFLLSWIILSSYAEEDIQEGRSRYKLTVIILTMNRPHSLQRLLNSLDKTEFDEPEDYFDVEIHVDKSLGSLYKDCVKIAKNYTTSKMNSKGKSTPKIFKTNHGLRAAWFDAWYPKPDDEFSIFVEDDLELSPYWYIWLKKTWRHYGNRSDIAGIALQRQFNMFQKPAADVEINNEGMPFLYKLVATWGFSPHPKHWREFLDWFHSIDNEKFDPYVPGLITSDWLHIHTTMGKRHMTWEQWHIYYGERHGLYTLYHNLPRRTTLASNWREAGVHTRNSFNTKDYPTLDYCAIELQEFPEKLTKYGWDAWKEEMTPEEKEKAKAIRKKFDEDREILQRHS</sequence>
<organism evidence="2">
    <name type="scientific">Lepeophtheirus salmonis</name>
    <name type="common">Salmon louse</name>
    <name type="synonym">Caligus salmonis</name>
    <dbReference type="NCBI Taxonomy" id="72036"/>
    <lineage>
        <taxon>Eukaryota</taxon>
        <taxon>Metazoa</taxon>
        <taxon>Ecdysozoa</taxon>
        <taxon>Arthropoda</taxon>
        <taxon>Crustacea</taxon>
        <taxon>Multicrustacea</taxon>
        <taxon>Hexanauplia</taxon>
        <taxon>Copepoda</taxon>
        <taxon>Siphonostomatoida</taxon>
        <taxon>Caligidae</taxon>
        <taxon>Lepeophtheirus</taxon>
    </lineage>
</organism>
<proteinExistence type="predicted"/>
<dbReference type="PANTHER" id="PTHR33604">
    <property type="entry name" value="OSJNBA0004B13.7 PROTEIN"/>
    <property type="match status" value="1"/>
</dbReference>
<evidence type="ECO:0000256" key="1">
    <source>
        <dbReference type="SAM" id="SignalP"/>
    </source>
</evidence>
<protein>
    <submittedName>
        <fullName evidence="2">Uncharacterized protein</fullName>
    </submittedName>
</protein>
<dbReference type="InterPro" id="IPR029044">
    <property type="entry name" value="Nucleotide-diphossugar_trans"/>
</dbReference>
<keyword evidence="1" id="KW-0732">Signal</keyword>
<dbReference type="AlphaFoldDB" id="A0A0K2V0P9"/>
<dbReference type="EMBL" id="HACA01026698">
    <property type="protein sequence ID" value="CDW44059.1"/>
    <property type="molecule type" value="Transcribed_RNA"/>
</dbReference>
<dbReference type="Gene3D" id="3.90.550.10">
    <property type="entry name" value="Spore Coat Polysaccharide Biosynthesis Protein SpsA, Chain A"/>
    <property type="match status" value="1"/>
</dbReference>
<dbReference type="OrthoDB" id="2020070at2759"/>
<dbReference type="SUPFAM" id="SSF53448">
    <property type="entry name" value="Nucleotide-diphospho-sugar transferases"/>
    <property type="match status" value="1"/>
</dbReference>
<name>A0A0K2V0P9_LEPSM</name>
<feature type="signal peptide" evidence="1">
    <location>
        <begin position="1"/>
        <end position="18"/>
    </location>
</feature>
<reference evidence="2" key="1">
    <citation type="submission" date="2014-05" db="EMBL/GenBank/DDBJ databases">
        <authorList>
            <person name="Chronopoulou M."/>
        </authorList>
    </citation>
    <scope>NUCLEOTIDE SEQUENCE</scope>
    <source>
        <tissue evidence="2">Whole organism</tissue>
    </source>
</reference>
<feature type="chain" id="PRO_5005489198" evidence="1">
    <location>
        <begin position="19"/>
        <end position="343"/>
    </location>
</feature>
<dbReference type="PANTHER" id="PTHR33604:SF3">
    <property type="entry name" value="OSJNBA0004B13.7 PROTEIN"/>
    <property type="match status" value="1"/>
</dbReference>
<accession>A0A0K2V0P9</accession>